<protein>
    <submittedName>
        <fullName evidence="2">(spotted green pufferfish) hypothetical protein</fullName>
    </submittedName>
</protein>
<name>Q4SUY3_TETNG</name>
<sequence length="90" mass="10258">MGEEENEAAGVGTALKVMKPMRMTARETRRHFVLEEQTSSREFKAGQRNLQQVLVSWEASVSEVCAFPNETHNCCSHRISHHFSRLQQGL</sequence>
<organism evidence="2">
    <name type="scientific">Tetraodon nigroviridis</name>
    <name type="common">Spotted green pufferfish</name>
    <name type="synonym">Chelonodon nigroviridis</name>
    <dbReference type="NCBI Taxonomy" id="99883"/>
    <lineage>
        <taxon>Eukaryota</taxon>
        <taxon>Metazoa</taxon>
        <taxon>Chordata</taxon>
        <taxon>Craniata</taxon>
        <taxon>Vertebrata</taxon>
        <taxon>Euteleostomi</taxon>
        <taxon>Actinopterygii</taxon>
        <taxon>Neopterygii</taxon>
        <taxon>Teleostei</taxon>
        <taxon>Neoteleostei</taxon>
        <taxon>Acanthomorphata</taxon>
        <taxon>Eupercaria</taxon>
        <taxon>Tetraodontiformes</taxon>
        <taxon>Tetradontoidea</taxon>
        <taxon>Tetraodontidae</taxon>
        <taxon>Tetraodon</taxon>
    </lineage>
</organism>
<evidence type="ECO:0000313" key="2">
    <source>
        <dbReference type="EMBL" id="CAF95549.1"/>
    </source>
</evidence>
<evidence type="ECO:0000256" key="1">
    <source>
        <dbReference type="SAM" id="MobiDB-lite"/>
    </source>
</evidence>
<accession>Q4SUY3</accession>
<reference evidence="2" key="1">
    <citation type="journal article" date="2004" name="Nature">
        <title>Genome duplication in the teleost fish Tetraodon nigroviridis reveals the early vertebrate proto-karyotype.</title>
        <authorList>
            <person name="Jaillon O."/>
            <person name="Aury J.-M."/>
            <person name="Brunet F."/>
            <person name="Petit J.-L."/>
            <person name="Stange-Thomann N."/>
            <person name="Mauceli E."/>
            <person name="Bouneau L."/>
            <person name="Fischer C."/>
            <person name="Ozouf-Costaz C."/>
            <person name="Bernot A."/>
            <person name="Nicaud S."/>
            <person name="Jaffe D."/>
            <person name="Fisher S."/>
            <person name="Lutfalla G."/>
            <person name="Dossat C."/>
            <person name="Segurens B."/>
            <person name="Dasilva C."/>
            <person name="Salanoubat M."/>
            <person name="Levy M."/>
            <person name="Boudet N."/>
            <person name="Castellano S."/>
            <person name="Anthouard V."/>
            <person name="Jubin C."/>
            <person name="Castelli V."/>
            <person name="Katinka M."/>
            <person name="Vacherie B."/>
            <person name="Biemont C."/>
            <person name="Skalli Z."/>
            <person name="Cattolico L."/>
            <person name="Poulain J."/>
            <person name="De Berardinis V."/>
            <person name="Cruaud C."/>
            <person name="Duprat S."/>
            <person name="Brottier P."/>
            <person name="Coutanceau J.-P."/>
            <person name="Gouzy J."/>
            <person name="Parra G."/>
            <person name="Lardier G."/>
            <person name="Chapple C."/>
            <person name="McKernan K.J."/>
            <person name="McEwan P."/>
            <person name="Bosak S."/>
            <person name="Kellis M."/>
            <person name="Volff J.-N."/>
            <person name="Guigo R."/>
            <person name="Zody M.C."/>
            <person name="Mesirov J."/>
            <person name="Lindblad-Toh K."/>
            <person name="Birren B."/>
            <person name="Nusbaum C."/>
            <person name="Kahn D."/>
            <person name="Robinson-Rechavi M."/>
            <person name="Laudet V."/>
            <person name="Schachter V."/>
            <person name="Quetier F."/>
            <person name="Saurin W."/>
            <person name="Scarpelli C."/>
            <person name="Wincker P."/>
            <person name="Lander E.S."/>
            <person name="Weissenbach J."/>
            <person name="Roest Crollius H."/>
        </authorList>
    </citation>
    <scope>NUCLEOTIDE SEQUENCE [LARGE SCALE GENOMIC DNA]</scope>
</reference>
<dbReference type="AlphaFoldDB" id="Q4SUY3"/>
<feature type="region of interest" description="Disordered" evidence="1">
    <location>
        <begin position="1"/>
        <end position="22"/>
    </location>
</feature>
<dbReference type="KEGG" id="tng:GSTEN00012252G001"/>
<reference evidence="2" key="2">
    <citation type="submission" date="2004-02" db="EMBL/GenBank/DDBJ databases">
        <authorList>
            <consortium name="Genoscope"/>
            <consortium name="Whitehead Institute Centre for Genome Research"/>
        </authorList>
    </citation>
    <scope>NUCLEOTIDE SEQUENCE</scope>
</reference>
<dbReference type="EMBL" id="CAAE01013836">
    <property type="protein sequence ID" value="CAF95549.1"/>
    <property type="molecule type" value="Genomic_DNA"/>
</dbReference>
<gene>
    <name evidence="2" type="ORF">GSTENG00012252001</name>
</gene>
<proteinExistence type="predicted"/>
<comment type="caution">
    <text evidence="2">The sequence shown here is derived from an EMBL/GenBank/DDBJ whole genome shotgun (WGS) entry which is preliminary data.</text>
</comment>